<evidence type="ECO:0000256" key="1">
    <source>
        <dbReference type="ARBA" id="ARBA00004141"/>
    </source>
</evidence>
<dbReference type="PROSITE" id="PS51257">
    <property type="entry name" value="PROKAR_LIPOPROTEIN"/>
    <property type="match status" value="1"/>
</dbReference>
<evidence type="ECO:0000313" key="10">
    <source>
        <dbReference type="Proteomes" id="UP000308730"/>
    </source>
</evidence>
<feature type="compositionally biased region" description="Basic and acidic residues" evidence="6">
    <location>
        <begin position="469"/>
        <end position="485"/>
    </location>
</feature>
<keyword evidence="3 7" id="KW-0812">Transmembrane</keyword>
<dbReference type="PANTHER" id="PTHR23508:SF10">
    <property type="entry name" value="CARBOXYLIC ACID TRANSPORTER PROTEIN HOMOLOG"/>
    <property type="match status" value="1"/>
</dbReference>
<evidence type="ECO:0000259" key="8">
    <source>
        <dbReference type="PROSITE" id="PS50850"/>
    </source>
</evidence>
<keyword evidence="4 7" id="KW-1133">Transmembrane helix</keyword>
<feature type="transmembrane region" description="Helical" evidence="7">
    <location>
        <begin position="234"/>
        <end position="256"/>
    </location>
</feature>
<dbReference type="InterPro" id="IPR005828">
    <property type="entry name" value="MFS_sugar_transport-like"/>
</dbReference>
<dbReference type="Proteomes" id="UP000308730">
    <property type="component" value="Unassembled WGS sequence"/>
</dbReference>
<dbReference type="InterPro" id="IPR036259">
    <property type="entry name" value="MFS_trans_sf"/>
</dbReference>
<evidence type="ECO:0000256" key="6">
    <source>
        <dbReference type="SAM" id="MobiDB-lite"/>
    </source>
</evidence>
<accession>A0A4S4MUR9</accession>
<feature type="transmembrane region" description="Helical" evidence="7">
    <location>
        <begin position="305"/>
        <end position="326"/>
    </location>
</feature>
<protein>
    <recommendedName>
        <fullName evidence="8">Major facilitator superfamily (MFS) profile domain-containing protein</fullName>
    </recommendedName>
</protein>
<dbReference type="PROSITE" id="PS50850">
    <property type="entry name" value="MFS"/>
    <property type="match status" value="1"/>
</dbReference>
<keyword evidence="10" id="KW-1185">Reference proteome</keyword>
<dbReference type="FunFam" id="1.20.1250.20:FF:000140">
    <property type="entry name" value="Putative MFS phospholipid transporter"/>
    <property type="match status" value="1"/>
</dbReference>
<feature type="transmembrane region" description="Helical" evidence="7">
    <location>
        <begin position="49"/>
        <end position="72"/>
    </location>
</feature>
<sequence length="485" mass="52498">MAKGGLSQISLIFACGTALFSDGFANGVIGNILTLLKRVYGTERVEANNYATVLSSVTFAGTIVGMLTFGYLSDKLGRKFGMMLATGIVALFAGLSAASTGAHHSLHGLLQMLIACRFLLGIGVGAEYPCGSVAASEQSEGEGVAKGTQQRWFALATNTMIDFGFVIANFVPLVLFWIFGNNHLRAVWRLSLGLGVVPALAVFLWRLKMDEPPHYKKNAIVRGRTPYWLIIKRYWFPFTGICITWFCYDFITYPFGLYTSTIVNNITHDNASLSVVFGWGTVINLFYMPGTIGGALIVDYLGPKWCMILGLLLQAFFGFIMSGLYVKLTNHIAAFAVIYGIFLAFGEVGPGNCLGMLAAKTGPTAVRGQFYGIAAAVGKIGAFVGTWAFPPMIAAFGGADSDRGNTGPFWVGSGLAVFSAIVTYFMIKPLDQDGMMEEDRLFREYLEANGYDTSVMGLESEASSLSEDSIDKEKHHEDDIIKSVA</sequence>
<comment type="caution">
    <text evidence="9">The sequence shown here is derived from an EMBL/GenBank/DDBJ whole genome shotgun (WGS) entry which is preliminary data.</text>
</comment>
<feature type="transmembrane region" description="Helical" evidence="7">
    <location>
        <begin position="370"/>
        <end position="389"/>
    </location>
</feature>
<evidence type="ECO:0000256" key="4">
    <source>
        <dbReference type="ARBA" id="ARBA00022989"/>
    </source>
</evidence>
<dbReference type="OrthoDB" id="2261376at2759"/>
<feature type="region of interest" description="Disordered" evidence="6">
    <location>
        <begin position="463"/>
        <end position="485"/>
    </location>
</feature>
<feature type="transmembrane region" description="Helical" evidence="7">
    <location>
        <begin position="186"/>
        <end position="207"/>
    </location>
</feature>
<organism evidence="9 10">
    <name type="scientific">Antrodiella citrinella</name>
    <dbReference type="NCBI Taxonomy" id="2447956"/>
    <lineage>
        <taxon>Eukaryota</taxon>
        <taxon>Fungi</taxon>
        <taxon>Dikarya</taxon>
        <taxon>Basidiomycota</taxon>
        <taxon>Agaricomycotina</taxon>
        <taxon>Agaricomycetes</taxon>
        <taxon>Polyporales</taxon>
        <taxon>Steccherinaceae</taxon>
        <taxon>Antrodiella</taxon>
    </lineage>
</organism>
<feature type="transmembrane region" description="Helical" evidence="7">
    <location>
        <begin position="152"/>
        <end position="180"/>
    </location>
</feature>
<dbReference type="Gene3D" id="1.20.1250.20">
    <property type="entry name" value="MFS general substrate transporter like domains"/>
    <property type="match status" value="1"/>
</dbReference>
<evidence type="ECO:0000256" key="7">
    <source>
        <dbReference type="SAM" id="Phobius"/>
    </source>
</evidence>
<evidence type="ECO:0000256" key="5">
    <source>
        <dbReference type="ARBA" id="ARBA00023136"/>
    </source>
</evidence>
<comment type="subcellular location">
    <subcellularLocation>
        <location evidence="1">Membrane</location>
        <topology evidence="1">Multi-pass membrane protein</topology>
    </subcellularLocation>
</comment>
<dbReference type="PANTHER" id="PTHR23508">
    <property type="entry name" value="CARBOXYLIC ACID TRANSPORTER PROTEIN HOMOLOG"/>
    <property type="match status" value="1"/>
</dbReference>
<evidence type="ECO:0000313" key="9">
    <source>
        <dbReference type="EMBL" id="THH29999.1"/>
    </source>
</evidence>
<gene>
    <name evidence="9" type="ORF">EUX98_g4190</name>
</gene>
<evidence type="ECO:0000256" key="2">
    <source>
        <dbReference type="ARBA" id="ARBA00022448"/>
    </source>
</evidence>
<name>A0A4S4MUR9_9APHY</name>
<dbReference type="GO" id="GO:0005886">
    <property type="term" value="C:plasma membrane"/>
    <property type="evidence" value="ECO:0007669"/>
    <property type="project" value="TreeGrafter"/>
</dbReference>
<dbReference type="GO" id="GO:0046943">
    <property type="term" value="F:carboxylic acid transmembrane transporter activity"/>
    <property type="evidence" value="ECO:0007669"/>
    <property type="project" value="TreeGrafter"/>
</dbReference>
<keyword evidence="5 7" id="KW-0472">Membrane</keyword>
<feature type="transmembrane region" description="Helical" evidence="7">
    <location>
        <begin position="276"/>
        <end position="298"/>
    </location>
</feature>
<feature type="domain" description="Major facilitator superfamily (MFS) profile" evidence="8">
    <location>
        <begin position="11"/>
        <end position="431"/>
    </location>
</feature>
<dbReference type="AlphaFoldDB" id="A0A4S4MUR9"/>
<dbReference type="InterPro" id="IPR020846">
    <property type="entry name" value="MFS_dom"/>
</dbReference>
<evidence type="ECO:0000256" key="3">
    <source>
        <dbReference type="ARBA" id="ARBA00022692"/>
    </source>
</evidence>
<feature type="transmembrane region" description="Helical" evidence="7">
    <location>
        <begin position="409"/>
        <end position="427"/>
    </location>
</feature>
<dbReference type="EMBL" id="SGPM01000098">
    <property type="protein sequence ID" value="THH29999.1"/>
    <property type="molecule type" value="Genomic_DNA"/>
</dbReference>
<feature type="transmembrane region" description="Helical" evidence="7">
    <location>
        <begin position="332"/>
        <end position="358"/>
    </location>
</feature>
<proteinExistence type="predicted"/>
<dbReference type="Pfam" id="PF00083">
    <property type="entry name" value="Sugar_tr"/>
    <property type="match status" value="2"/>
</dbReference>
<reference evidence="9 10" key="1">
    <citation type="submission" date="2019-02" db="EMBL/GenBank/DDBJ databases">
        <title>Genome sequencing of the rare red list fungi Antrodiella citrinella (Flaviporus citrinellus).</title>
        <authorList>
            <person name="Buettner E."/>
            <person name="Kellner H."/>
        </authorList>
    </citation>
    <scope>NUCLEOTIDE SEQUENCE [LARGE SCALE GENOMIC DNA]</scope>
    <source>
        <strain evidence="9 10">DSM 108506</strain>
    </source>
</reference>
<feature type="transmembrane region" description="Helical" evidence="7">
    <location>
        <begin position="84"/>
        <end position="103"/>
    </location>
</feature>
<keyword evidence="2" id="KW-0813">Transport</keyword>
<dbReference type="SUPFAM" id="SSF103473">
    <property type="entry name" value="MFS general substrate transporter"/>
    <property type="match status" value="1"/>
</dbReference>